<dbReference type="GO" id="GO:0004862">
    <property type="term" value="F:cAMP-dependent protein kinase inhibitor activity"/>
    <property type="evidence" value="ECO:0007669"/>
    <property type="project" value="TreeGrafter"/>
</dbReference>
<dbReference type="GO" id="GO:0005952">
    <property type="term" value="C:cAMP-dependent protein kinase complex"/>
    <property type="evidence" value="ECO:0007669"/>
    <property type="project" value="InterPro"/>
</dbReference>
<dbReference type="OrthoDB" id="21144at2759"/>
<dbReference type="CDD" id="cd00038">
    <property type="entry name" value="CAP_ED"/>
    <property type="match status" value="1"/>
</dbReference>
<accession>A0A8S1RNM5</accession>
<reference evidence="2" key="1">
    <citation type="submission" date="2021-01" db="EMBL/GenBank/DDBJ databases">
        <authorList>
            <consortium name="Genoscope - CEA"/>
            <person name="William W."/>
        </authorList>
    </citation>
    <scope>NUCLEOTIDE SEQUENCE</scope>
</reference>
<proteinExistence type="predicted"/>
<dbReference type="SMART" id="SM00100">
    <property type="entry name" value="cNMP"/>
    <property type="match status" value="1"/>
</dbReference>
<gene>
    <name evidence="2" type="ORF">PSON_ATCC_30995.1.T2040020</name>
</gene>
<keyword evidence="3" id="KW-1185">Reference proteome</keyword>
<organism evidence="2 3">
    <name type="scientific">Paramecium sonneborni</name>
    <dbReference type="NCBI Taxonomy" id="65129"/>
    <lineage>
        <taxon>Eukaryota</taxon>
        <taxon>Sar</taxon>
        <taxon>Alveolata</taxon>
        <taxon>Ciliophora</taxon>
        <taxon>Intramacronucleata</taxon>
        <taxon>Oligohymenophorea</taxon>
        <taxon>Peniculida</taxon>
        <taxon>Parameciidae</taxon>
        <taxon>Paramecium</taxon>
    </lineage>
</organism>
<dbReference type="PROSITE" id="PS00888">
    <property type="entry name" value="CNMP_BINDING_1"/>
    <property type="match status" value="1"/>
</dbReference>
<evidence type="ECO:0000259" key="1">
    <source>
        <dbReference type="PROSITE" id="PS50042"/>
    </source>
</evidence>
<dbReference type="InterPro" id="IPR050503">
    <property type="entry name" value="cAMP-dep_PK_reg_su-like"/>
</dbReference>
<dbReference type="GO" id="GO:0034236">
    <property type="term" value="F:protein kinase A catalytic subunit binding"/>
    <property type="evidence" value="ECO:0007669"/>
    <property type="project" value="TreeGrafter"/>
</dbReference>
<name>A0A8S1RNM5_9CILI</name>
<comment type="caution">
    <text evidence="2">The sequence shown here is derived from an EMBL/GenBank/DDBJ whole genome shotgun (WGS) entry which is preliminary data.</text>
</comment>
<protein>
    <recommendedName>
        <fullName evidence="1">Cyclic nucleotide-binding domain-containing protein</fullName>
    </recommendedName>
</protein>
<evidence type="ECO:0000313" key="3">
    <source>
        <dbReference type="Proteomes" id="UP000692954"/>
    </source>
</evidence>
<dbReference type="PROSITE" id="PS50042">
    <property type="entry name" value="CNMP_BINDING_3"/>
    <property type="match status" value="1"/>
</dbReference>
<dbReference type="PANTHER" id="PTHR11635:SF152">
    <property type="entry name" value="CAMP-DEPENDENT PROTEIN KINASE TYPE I REGULATORY SUBUNIT-RELATED"/>
    <property type="match status" value="1"/>
</dbReference>
<dbReference type="Pfam" id="PF00027">
    <property type="entry name" value="cNMP_binding"/>
    <property type="match status" value="1"/>
</dbReference>
<dbReference type="PANTHER" id="PTHR11635">
    <property type="entry name" value="CAMP-DEPENDENT PROTEIN KINASE REGULATORY CHAIN"/>
    <property type="match status" value="1"/>
</dbReference>
<sequence length="274" mass="32306">MIIHNLKAQYRSLIRCFIAQLKINKWYLNKEIKQAYFQQLPVVDAKLEQIIIKQNFFNLDSHLGNYKFYCSFWAIDRNIFRKAIEEISLKDYEQNQEIIQKVKCFQSLTYDQRKAISSFVITLSFDAGKIIVRKGDQADSFFIIKKGEVEIYKGDDQLIRAQEGDSFEEYSLQNNSVRQATVQAYKESLKQKINKTGLYVKGVEFIDCKCIDKSYLFEAETMDSVSNQDEIRPNLLKIVLQLNMFLLISNQCQLNYNKQIKFQMKIIFFSSFIN</sequence>
<feature type="domain" description="Cyclic nucleotide-binding" evidence="1">
    <location>
        <begin position="104"/>
        <end position="184"/>
    </location>
</feature>
<dbReference type="EMBL" id="CAJJDN010000204">
    <property type="protein sequence ID" value="CAD8129027.1"/>
    <property type="molecule type" value="Genomic_DNA"/>
</dbReference>
<dbReference type="AlphaFoldDB" id="A0A8S1RNM5"/>
<evidence type="ECO:0000313" key="2">
    <source>
        <dbReference type="EMBL" id="CAD8129027.1"/>
    </source>
</evidence>
<dbReference type="GO" id="GO:0005829">
    <property type="term" value="C:cytosol"/>
    <property type="evidence" value="ECO:0007669"/>
    <property type="project" value="TreeGrafter"/>
</dbReference>
<dbReference type="InterPro" id="IPR018488">
    <property type="entry name" value="cNMP-bd_CS"/>
</dbReference>
<dbReference type="GO" id="GO:0030552">
    <property type="term" value="F:cAMP binding"/>
    <property type="evidence" value="ECO:0007669"/>
    <property type="project" value="TreeGrafter"/>
</dbReference>
<dbReference type="InterPro" id="IPR000595">
    <property type="entry name" value="cNMP-bd_dom"/>
</dbReference>
<dbReference type="Proteomes" id="UP000692954">
    <property type="component" value="Unassembled WGS sequence"/>
</dbReference>